<evidence type="ECO:0000313" key="6">
    <source>
        <dbReference type="EMBL" id="MDQ0315762.1"/>
    </source>
</evidence>
<dbReference type="PANTHER" id="PTHR47506:SF3">
    <property type="entry name" value="HTH-TYPE TRANSCRIPTIONAL REGULATOR LMRA"/>
    <property type="match status" value="1"/>
</dbReference>
<comment type="caution">
    <text evidence="6">The sequence shown here is derived from an EMBL/GenBank/DDBJ whole genome shotgun (WGS) entry which is preliminary data.</text>
</comment>
<dbReference type="Gene3D" id="1.10.357.10">
    <property type="entry name" value="Tetracycline Repressor, domain 2"/>
    <property type="match status" value="1"/>
</dbReference>
<keyword evidence="7" id="KW-1185">Reference proteome</keyword>
<evidence type="ECO:0000256" key="2">
    <source>
        <dbReference type="ARBA" id="ARBA00023125"/>
    </source>
</evidence>
<dbReference type="Pfam" id="PF00440">
    <property type="entry name" value="TetR_N"/>
    <property type="match status" value="1"/>
</dbReference>
<organism evidence="6 7">
    <name type="scientific">Amorphus orientalis</name>
    <dbReference type="NCBI Taxonomy" id="649198"/>
    <lineage>
        <taxon>Bacteria</taxon>
        <taxon>Pseudomonadati</taxon>
        <taxon>Pseudomonadota</taxon>
        <taxon>Alphaproteobacteria</taxon>
        <taxon>Hyphomicrobiales</taxon>
        <taxon>Amorphaceae</taxon>
        <taxon>Amorphus</taxon>
    </lineage>
</organism>
<feature type="domain" description="HTH tetR-type" evidence="5">
    <location>
        <begin position="13"/>
        <end position="73"/>
    </location>
</feature>
<reference evidence="6" key="1">
    <citation type="submission" date="2023-07" db="EMBL/GenBank/DDBJ databases">
        <title>Genomic Encyclopedia of Type Strains, Phase IV (KMG-IV): sequencing the most valuable type-strain genomes for metagenomic binning, comparative biology and taxonomic classification.</title>
        <authorList>
            <person name="Goeker M."/>
        </authorList>
    </citation>
    <scope>NUCLEOTIDE SEQUENCE</scope>
    <source>
        <strain evidence="6">DSM 21202</strain>
    </source>
</reference>
<accession>A0AAE4AT41</accession>
<dbReference type="InterPro" id="IPR036271">
    <property type="entry name" value="Tet_transcr_reg_TetR-rel_C_sf"/>
</dbReference>
<dbReference type="PANTHER" id="PTHR47506">
    <property type="entry name" value="TRANSCRIPTIONAL REGULATORY PROTEIN"/>
    <property type="match status" value="1"/>
</dbReference>
<dbReference type="EMBL" id="JAUSUL010000002">
    <property type="protein sequence ID" value="MDQ0315762.1"/>
    <property type="molecule type" value="Genomic_DNA"/>
</dbReference>
<gene>
    <name evidence="6" type="ORF">J2S73_002219</name>
</gene>
<evidence type="ECO:0000256" key="3">
    <source>
        <dbReference type="ARBA" id="ARBA00023163"/>
    </source>
</evidence>
<evidence type="ECO:0000259" key="5">
    <source>
        <dbReference type="PROSITE" id="PS50977"/>
    </source>
</evidence>
<evidence type="ECO:0000313" key="7">
    <source>
        <dbReference type="Proteomes" id="UP001229244"/>
    </source>
</evidence>
<proteinExistence type="predicted"/>
<dbReference type="Proteomes" id="UP001229244">
    <property type="component" value="Unassembled WGS sequence"/>
</dbReference>
<evidence type="ECO:0000256" key="1">
    <source>
        <dbReference type="ARBA" id="ARBA00023015"/>
    </source>
</evidence>
<feature type="DNA-binding region" description="H-T-H motif" evidence="4">
    <location>
        <begin position="36"/>
        <end position="55"/>
    </location>
</feature>
<dbReference type="InterPro" id="IPR009057">
    <property type="entry name" value="Homeodomain-like_sf"/>
</dbReference>
<keyword evidence="1" id="KW-0805">Transcription regulation</keyword>
<keyword evidence="3" id="KW-0804">Transcription</keyword>
<dbReference type="InterPro" id="IPR001647">
    <property type="entry name" value="HTH_TetR"/>
</dbReference>
<dbReference type="PRINTS" id="PR00455">
    <property type="entry name" value="HTHTETR"/>
</dbReference>
<protein>
    <submittedName>
        <fullName evidence="6">AcrR family transcriptional regulator</fullName>
    </submittedName>
</protein>
<name>A0AAE4AT41_9HYPH</name>
<dbReference type="PROSITE" id="PS50977">
    <property type="entry name" value="HTH_TETR_2"/>
    <property type="match status" value="1"/>
</dbReference>
<dbReference type="SUPFAM" id="SSF46689">
    <property type="entry name" value="Homeodomain-like"/>
    <property type="match status" value="1"/>
</dbReference>
<dbReference type="GO" id="GO:0003677">
    <property type="term" value="F:DNA binding"/>
    <property type="evidence" value="ECO:0007669"/>
    <property type="project" value="UniProtKB-UniRule"/>
</dbReference>
<sequence length="204" mass="22205">MTEKHGFEPTFGDSPRDKLLEAASVLFCRDGISATGVDKVVELAGTAKTTLYKCFGSKEGLVEAVLEAEGHAWRTWFLSEVHRARGGPRKKLQRIFKVLETWFSAHRFYGCPFINAVGESSKADDRMRELAIAHKTVILAEIESLSREAGASDPKRLTHQAAMLIDGAIVTAMITKDAKVARIAGQAFGTILDDALGNEAKEAA</sequence>
<dbReference type="RefSeq" id="WP_306885588.1">
    <property type="nucleotide sequence ID" value="NZ_JAUSUL010000002.1"/>
</dbReference>
<keyword evidence="2 4" id="KW-0238">DNA-binding</keyword>
<dbReference type="AlphaFoldDB" id="A0AAE4AT41"/>
<dbReference type="SUPFAM" id="SSF48498">
    <property type="entry name" value="Tetracyclin repressor-like, C-terminal domain"/>
    <property type="match status" value="1"/>
</dbReference>
<evidence type="ECO:0000256" key="4">
    <source>
        <dbReference type="PROSITE-ProRule" id="PRU00335"/>
    </source>
</evidence>